<evidence type="ECO:0000313" key="2">
    <source>
        <dbReference type="Proteomes" id="UP000311919"/>
    </source>
</evidence>
<dbReference type="Proteomes" id="UP000311919">
    <property type="component" value="Unassembled WGS sequence"/>
</dbReference>
<protein>
    <submittedName>
        <fullName evidence="1">Polyprotein</fullName>
    </submittedName>
</protein>
<gene>
    <name evidence="1" type="ORF">EWB00_008215</name>
</gene>
<evidence type="ECO:0000313" key="1">
    <source>
        <dbReference type="EMBL" id="TNN06710.1"/>
    </source>
</evidence>
<accession>A0A4Z2CRT2</accession>
<proteinExistence type="predicted"/>
<reference evidence="1 2" key="1">
    <citation type="submission" date="2019-03" db="EMBL/GenBank/DDBJ databases">
        <title>An improved genome assembly of the fluke Schistosoma japonicum.</title>
        <authorList>
            <person name="Hu W."/>
            <person name="Luo F."/>
            <person name="Yin M."/>
            <person name="Mo X."/>
            <person name="Sun C."/>
            <person name="Wu Q."/>
            <person name="Zhu B."/>
            <person name="Xiang M."/>
            <person name="Wang J."/>
            <person name="Wang Y."/>
            <person name="Zhang T."/>
            <person name="Xu B."/>
            <person name="Zheng H."/>
            <person name="Feng Z."/>
        </authorList>
    </citation>
    <scope>NUCLEOTIDE SEQUENCE [LARGE SCALE GENOMIC DNA]</scope>
    <source>
        <strain evidence="1">HuSjv2</strain>
        <tissue evidence="1">Worms</tissue>
    </source>
</reference>
<keyword evidence="2" id="KW-1185">Reference proteome</keyword>
<feature type="non-terminal residue" evidence="1">
    <location>
        <position position="1"/>
    </location>
</feature>
<organism evidence="1 2">
    <name type="scientific">Schistosoma japonicum</name>
    <name type="common">Blood fluke</name>
    <dbReference type="NCBI Taxonomy" id="6182"/>
    <lineage>
        <taxon>Eukaryota</taxon>
        <taxon>Metazoa</taxon>
        <taxon>Spiralia</taxon>
        <taxon>Lophotrochozoa</taxon>
        <taxon>Platyhelminthes</taxon>
        <taxon>Trematoda</taxon>
        <taxon>Digenea</taxon>
        <taxon>Strigeidida</taxon>
        <taxon>Schistosomatoidea</taxon>
        <taxon>Schistosomatidae</taxon>
        <taxon>Schistosoma</taxon>
    </lineage>
</organism>
<dbReference type="EMBL" id="SKCS01000452">
    <property type="protein sequence ID" value="TNN06710.1"/>
    <property type="molecule type" value="Genomic_DNA"/>
</dbReference>
<dbReference type="AlphaFoldDB" id="A0A4Z2CRT2"/>
<feature type="non-terminal residue" evidence="1">
    <location>
        <position position="89"/>
    </location>
</feature>
<sequence>RQDIRLLTKGRVYCAAVRSVLIYGCETWPLRIEDIRRLQVFDHRCLRKIARVCWDHRVSNAWVRNRVLGKYGESIDEVVNLHRLSLNRL</sequence>
<name>A0A4Z2CRT2_SCHJA</name>
<comment type="caution">
    <text evidence="1">The sequence shown here is derived from an EMBL/GenBank/DDBJ whole genome shotgun (WGS) entry which is preliminary data.</text>
</comment>
<dbReference type="OrthoDB" id="410404at2759"/>